<accession>A0A1W6YHQ6</accession>
<dbReference type="RefSeq" id="WP_086063859.1">
    <property type="nucleotide sequence ID" value="NZ_CP021108.1"/>
</dbReference>
<dbReference type="EMBL" id="CP021108">
    <property type="protein sequence ID" value="ARP80636.1"/>
    <property type="molecule type" value="Genomic_DNA"/>
</dbReference>
<dbReference type="KEGG" id="bgv:CAL12_07155"/>
<organism evidence="1 2">
    <name type="scientific">Bordetella genomosp. 8</name>
    <dbReference type="NCBI Taxonomy" id="1416806"/>
    <lineage>
        <taxon>Bacteria</taxon>
        <taxon>Pseudomonadati</taxon>
        <taxon>Pseudomonadota</taxon>
        <taxon>Betaproteobacteria</taxon>
        <taxon>Burkholderiales</taxon>
        <taxon>Alcaligenaceae</taxon>
        <taxon>Bordetella</taxon>
    </lineage>
</organism>
<dbReference type="Proteomes" id="UP000194151">
    <property type="component" value="Chromosome"/>
</dbReference>
<dbReference type="STRING" id="1416806.CAL12_07155"/>
<dbReference type="OrthoDB" id="1431504at2"/>
<evidence type="ECO:0000313" key="1">
    <source>
        <dbReference type="EMBL" id="ARP80636.1"/>
    </source>
</evidence>
<reference evidence="1 2" key="1">
    <citation type="submission" date="2017-05" db="EMBL/GenBank/DDBJ databases">
        <title>Complete and WGS of Bordetella genogroups.</title>
        <authorList>
            <person name="Spilker T."/>
            <person name="LiPuma J."/>
        </authorList>
    </citation>
    <scope>NUCLEOTIDE SEQUENCE [LARGE SCALE GENOMIC DNA]</scope>
    <source>
        <strain evidence="1 2">AU19157</strain>
    </source>
</reference>
<gene>
    <name evidence="1" type="ORF">CAL12_07155</name>
</gene>
<evidence type="ECO:0000313" key="2">
    <source>
        <dbReference type="Proteomes" id="UP000194151"/>
    </source>
</evidence>
<evidence type="ECO:0008006" key="3">
    <source>
        <dbReference type="Google" id="ProtNLM"/>
    </source>
</evidence>
<sequence>MTNEIQVKPEIQVLPPSRNLATRSKAALVPSEDWSPTNPQTVVRIMVDTASVAASGGGAIGIGQAYMFDNRADNGSGAEGTLELKTVAHPRDYIGFYIDAINPNLGDQLAIMGFSITSGDVFGGSAGHPVQKSYNYWVGQIINASNSAYRISCSLTTNGLNQQQFFFSWDPFLYVA</sequence>
<name>A0A1W6YHQ6_9BORD</name>
<keyword evidence="2" id="KW-1185">Reference proteome</keyword>
<dbReference type="AlphaFoldDB" id="A0A1W6YHQ6"/>
<protein>
    <recommendedName>
        <fullName evidence="3">Inclusion body protein</fullName>
    </recommendedName>
</protein>
<proteinExistence type="predicted"/>